<evidence type="ECO:0000256" key="8">
    <source>
        <dbReference type="SAM" id="SignalP"/>
    </source>
</evidence>
<evidence type="ECO:0000256" key="7">
    <source>
        <dbReference type="PROSITE-ProRule" id="PRU01360"/>
    </source>
</evidence>
<evidence type="ECO:0000256" key="3">
    <source>
        <dbReference type="ARBA" id="ARBA00022452"/>
    </source>
</evidence>
<dbReference type="Gene3D" id="2.40.170.20">
    <property type="entry name" value="TonB-dependent receptor, beta-barrel domain"/>
    <property type="match status" value="1"/>
</dbReference>
<evidence type="ECO:0000259" key="9">
    <source>
        <dbReference type="Pfam" id="PF07715"/>
    </source>
</evidence>
<dbReference type="InterPro" id="IPR023996">
    <property type="entry name" value="TonB-dep_OMP_SusC/RagA"/>
</dbReference>
<dbReference type="OrthoDB" id="9768177at2"/>
<protein>
    <submittedName>
        <fullName evidence="10">SusC/RagA family TonB-linked outer membrane protein</fullName>
    </submittedName>
</protein>
<dbReference type="AlphaFoldDB" id="A0A511NDG3"/>
<evidence type="ECO:0000256" key="1">
    <source>
        <dbReference type="ARBA" id="ARBA00004571"/>
    </source>
</evidence>
<organism evidence="10 11">
    <name type="scientific">Empedobacter brevis NBRC 14943 = ATCC 43319</name>
    <dbReference type="NCBI Taxonomy" id="1218108"/>
    <lineage>
        <taxon>Bacteria</taxon>
        <taxon>Pseudomonadati</taxon>
        <taxon>Bacteroidota</taxon>
        <taxon>Flavobacteriia</taxon>
        <taxon>Flavobacteriales</taxon>
        <taxon>Weeksellaceae</taxon>
        <taxon>Empedobacter</taxon>
    </lineage>
</organism>
<keyword evidence="8" id="KW-0732">Signal</keyword>
<evidence type="ECO:0000313" key="11">
    <source>
        <dbReference type="Proteomes" id="UP000321245"/>
    </source>
</evidence>
<keyword evidence="11" id="KW-1185">Reference proteome</keyword>
<name>A0A511NDG3_9FLAO</name>
<dbReference type="InterPro" id="IPR039426">
    <property type="entry name" value="TonB-dep_rcpt-like"/>
</dbReference>
<dbReference type="InterPro" id="IPR023997">
    <property type="entry name" value="TonB-dep_OMP_SusC/RagA_CS"/>
</dbReference>
<feature type="signal peptide" evidence="8">
    <location>
        <begin position="1"/>
        <end position="20"/>
    </location>
</feature>
<feature type="chain" id="PRO_5022232114" evidence="8">
    <location>
        <begin position="21"/>
        <end position="1043"/>
    </location>
</feature>
<dbReference type="GO" id="GO:0009279">
    <property type="term" value="C:cell outer membrane"/>
    <property type="evidence" value="ECO:0007669"/>
    <property type="project" value="UniProtKB-SubCell"/>
</dbReference>
<comment type="subcellular location">
    <subcellularLocation>
        <location evidence="1 7">Cell outer membrane</location>
        <topology evidence="1 7">Multi-pass membrane protein</topology>
    </subcellularLocation>
</comment>
<keyword evidence="4 7" id="KW-0812">Transmembrane</keyword>
<keyword evidence="5 7" id="KW-0472">Membrane</keyword>
<dbReference type="STRING" id="1218108.GCA_000382425_01178"/>
<dbReference type="RefSeq" id="WP_019974687.1">
    <property type="nucleotide sequence ID" value="NZ_BJXC01000003.1"/>
</dbReference>
<sequence length="1043" mass="114690">MKKKLTSLSLLAYLGLGAVALGQTKGIINDENGFPEADVGVTIKGTNKIVFTDENGNFDIDAKIGDVLEINGVEFIVVSHDLGVLRPKKSEMVELEETVVTAFGVQKKETVVGSVGTIKAKDIENRPLTNVQKALDGTVAGVLVSTGSGQPGSGLNVQIRGVSSFNLSSTPLYVVDGVIFTGNLQDLNPNDIESLTVLKDAASTSLYGSSASNGVVMITTKKGKKGKPSFRFSSNTGVVTRGIPEYNRVGAGEYYVATWESMRNGYLSSVAGATLEEANIYASTALITDNLKNNIYDIADNQVVVDGRLTNLPMLYNDFDWQDYISRTGTFQKYDLDYSGATDNTSYFAGFGYNKETGYVIKSDFERYSARTSVDTQVVDWLKLGANLQGSLVKSNQANSSGGSSYVNPFFFTRAMGPIYSPFLYDANGQRVYDEQGNPVYDGNVSRGRGANASSGRNVLQETLLNNQFQTTNSINSRFNAEFKLFSGLTFTTNLGYDVRNYNFKFYGNKVIGDAAGTAALDIINYRYQGITWNQILNYQKTFGQHNFNVIVGHESFDYKTDYLRVRKTGETVSGIYELSNFLTPTSATGYNDVIRKEGYFARLNYDFSNKYLLSTSIRQDISSRFSPQNNKGIFWSAGVGWNLHKEDFLKGSSVVNELKLRASYGQVGNDGGISENPGYQVDLDLYSLGYNNAGESGVFLSQLGNSDLTWESKNQLDIGVDFSLFKRRISGSVEYYLQDVDNMIFAVPVPNSAGVPDNSIYRNLGKMRNQGIEVTLNLGVVRGEKFSWDLSVLASTIKNEMIRMPKGKEDAIINGTKRIAEGRSLYEFYLRQWYGVDPRDGAALFIQDSDKEDDASTRVVNGVKVTTNQNNALMDYSGSSIPDVFGSIINSFKLGNFDASFMLTYQLGGKVYDSNYASLMGTYPQGQALHTDMLKAWKNPGDITDVPIMSTQNVNATGVSLNSRWLTKADYLSIRNVQIGYNFNKKTIEVAGLTNLRVYASGENLYAWTAREGLEPVQSFNGTSSSRYTPSRTISLGLNVSF</sequence>
<keyword evidence="6 7" id="KW-0998">Cell outer membrane</keyword>
<dbReference type="NCBIfam" id="TIGR04056">
    <property type="entry name" value="OMP_RagA_SusC"/>
    <property type="match status" value="1"/>
</dbReference>
<proteinExistence type="inferred from homology"/>
<accession>A0A511NDG3</accession>
<dbReference type="SUPFAM" id="SSF49464">
    <property type="entry name" value="Carboxypeptidase regulatory domain-like"/>
    <property type="match status" value="1"/>
</dbReference>
<dbReference type="Proteomes" id="UP000321245">
    <property type="component" value="Unassembled WGS sequence"/>
</dbReference>
<dbReference type="PROSITE" id="PS52016">
    <property type="entry name" value="TONB_DEPENDENT_REC_3"/>
    <property type="match status" value="1"/>
</dbReference>
<dbReference type="Gene3D" id="2.170.130.10">
    <property type="entry name" value="TonB-dependent receptor, plug domain"/>
    <property type="match status" value="1"/>
</dbReference>
<dbReference type="Pfam" id="PF07715">
    <property type="entry name" value="Plug"/>
    <property type="match status" value="1"/>
</dbReference>
<dbReference type="NCBIfam" id="TIGR04057">
    <property type="entry name" value="SusC_RagA_signa"/>
    <property type="match status" value="1"/>
</dbReference>
<gene>
    <name evidence="10" type="ORF">EB1_06490</name>
</gene>
<comment type="similarity">
    <text evidence="7">Belongs to the TonB-dependent receptor family.</text>
</comment>
<dbReference type="InterPro" id="IPR012910">
    <property type="entry name" value="Plug_dom"/>
</dbReference>
<dbReference type="InterPro" id="IPR036942">
    <property type="entry name" value="Beta-barrel_TonB_sf"/>
</dbReference>
<evidence type="ECO:0000256" key="5">
    <source>
        <dbReference type="ARBA" id="ARBA00023136"/>
    </source>
</evidence>
<evidence type="ECO:0000256" key="2">
    <source>
        <dbReference type="ARBA" id="ARBA00022448"/>
    </source>
</evidence>
<keyword evidence="3 7" id="KW-1134">Transmembrane beta strand</keyword>
<reference evidence="10 11" key="1">
    <citation type="submission" date="2019-07" db="EMBL/GenBank/DDBJ databases">
        <title>Whole genome shotgun sequence of Empedobacter brevis NBRC 14943.</title>
        <authorList>
            <person name="Hosoyama A."/>
            <person name="Uohara A."/>
            <person name="Ohji S."/>
            <person name="Ichikawa N."/>
        </authorList>
    </citation>
    <scope>NUCLEOTIDE SEQUENCE [LARGE SCALE GENOMIC DNA]</scope>
    <source>
        <strain evidence="10 11">NBRC 14943</strain>
    </source>
</reference>
<dbReference type="EMBL" id="BJXC01000003">
    <property type="protein sequence ID" value="GEM50859.1"/>
    <property type="molecule type" value="Genomic_DNA"/>
</dbReference>
<evidence type="ECO:0000313" key="10">
    <source>
        <dbReference type="EMBL" id="GEM50859.1"/>
    </source>
</evidence>
<dbReference type="InterPro" id="IPR008969">
    <property type="entry name" value="CarboxyPept-like_regulatory"/>
</dbReference>
<evidence type="ECO:0000256" key="6">
    <source>
        <dbReference type="ARBA" id="ARBA00023237"/>
    </source>
</evidence>
<dbReference type="GeneID" id="84649394"/>
<feature type="domain" description="TonB-dependent receptor plug" evidence="9">
    <location>
        <begin position="108"/>
        <end position="215"/>
    </location>
</feature>
<comment type="caution">
    <text evidence="10">The sequence shown here is derived from an EMBL/GenBank/DDBJ whole genome shotgun (WGS) entry which is preliminary data.</text>
</comment>
<evidence type="ECO:0000256" key="4">
    <source>
        <dbReference type="ARBA" id="ARBA00022692"/>
    </source>
</evidence>
<dbReference type="SUPFAM" id="SSF56935">
    <property type="entry name" value="Porins"/>
    <property type="match status" value="1"/>
</dbReference>
<keyword evidence="2 7" id="KW-0813">Transport</keyword>
<dbReference type="InterPro" id="IPR037066">
    <property type="entry name" value="Plug_dom_sf"/>
</dbReference>